<feature type="repeat" description="WD" evidence="3">
    <location>
        <begin position="93"/>
        <end position="125"/>
    </location>
</feature>
<feature type="repeat" description="WD" evidence="3">
    <location>
        <begin position="189"/>
        <end position="223"/>
    </location>
</feature>
<comment type="caution">
    <text evidence="4">The sequence shown here is derived from an EMBL/GenBank/DDBJ whole genome shotgun (WGS) entry which is preliminary data.</text>
</comment>
<dbReference type="Gene3D" id="2.130.10.10">
    <property type="entry name" value="YVTN repeat-like/Quinoprotein amine dehydrogenase"/>
    <property type="match status" value="3"/>
</dbReference>
<keyword evidence="1 3" id="KW-0853">WD repeat</keyword>
<dbReference type="RefSeq" id="XP_068361146.1">
    <property type="nucleotide sequence ID" value="XM_068503264.1"/>
</dbReference>
<dbReference type="AlphaFoldDB" id="A0A1J4KAL0"/>
<reference evidence="4" key="1">
    <citation type="submission" date="2016-10" db="EMBL/GenBank/DDBJ databases">
        <authorList>
            <person name="Benchimol M."/>
            <person name="Almeida L.G."/>
            <person name="Vasconcelos A.T."/>
            <person name="Perreira-Neves A."/>
            <person name="Rosa I.A."/>
            <person name="Tasca T."/>
            <person name="Bogo M.R."/>
            <person name="de Souza W."/>
        </authorList>
    </citation>
    <scope>NUCLEOTIDE SEQUENCE [LARGE SCALE GENOMIC DNA]</scope>
    <source>
        <strain evidence="4">K</strain>
    </source>
</reference>
<accession>A0A1J4KAL0</accession>
<dbReference type="PANTHER" id="PTHR44019">
    <property type="entry name" value="WD REPEAT-CONTAINING PROTEIN 55"/>
    <property type="match status" value="1"/>
</dbReference>
<dbReference type="OrthoDB" id="10264588at2759"/>
<dbReference type="InterPro" id="IPR001680">
    <property type="entry name" value="WD40_rpt"/>
</dbReference>
<evidence type="ECO:0000256" key="1">
    <source>
        <dbReference type="ARBA" id="ARBA00022574"/>
    </source>
</evidence>
<dbReference type="SMART" id="SM00320">
    <property type="entry name" value="WD40"/>
    <property type="match status" value="6"/>
</dbReference>
<sequence length="432" mass="48091">MGDCLITHYNVPTKSISSLNFHPNGKQLLASSRAGGILLYNVEKQNRPFAFTAKGFSPVRSLLSASGQEVYGTSFEGQIAMWKIHSQTPKILRNAHPSRINDMDMWKTNGLVITASNDKSIKVWDPASDMKFLVSFALHSSQVTSCCCNPTQAIILSGDHSGSLTLWDVRCQRRFLWNKSLRLDGQNPITSVDFDHTGQIFAASTEDGHLSLWDIRQLDHSISSICSESQYSQSTSYQSSVNSVALAKRAKDSAKEIIKDKLYNDPLLAPVDRLYKEPELFQSHEAPPSIVRFHPKKPQVLTAGGDTSPRIFDIKMSTLLYSFEGHESPNCACAWDPTGKMFATADSDGVIIVWKTPRHRIIPTILFRTEQASIPPSIPPVSALSPEVLENELHLMNIHMQKLNEHLVQQETRLTKLAECYPAVGGFASYEC</sequence>
<dbReference type="EMBL" id="MLAK01000680">
    <property type="protein sequence ID" value="OHT08010.1"/>
    <property type="molecule type" value="Genomic_DNA"/>
</dbReference>
<dbReference type="PROSITE" id="PS50294">
    <property type="entry name" value="WD_REPEATS_REGION"/>
    <property type="match status" value="2"/>
</dbReference>
<dbReference type="PANTHER" id="PTHR44019:SF8">
    <property type="entry name" value="POC1 CENTRIOLAR PROTEIN HOMOLOG"/>
    <property type="match status" value="1"/>
</dbReference>
<proteinExistence type="predicted"/>
<evidence type="ECO:0000313" key="4">
    <source>
        <dbReference type="EMBL" id="OHT08010.1"/>
    </source>
</evidence>
<dbReference type="GeneID" id="94837968"/>
<dbReference type="VEuPathDB" id="TrichDB:TRFO_23629"/>
<protein>
    <submittedName>
        <fullName evidence="4">Uncharacterized protein</fullName>
    </submittedName>
</protein>
<feature type="repeat" description="WD" evidence="3">
    <location>
        <begin position="323"/>
        <end position="364"/>
    </location>
</feature>
<dbReference type="InterPro" id="IPR050505">
    <property type="entry name" value="WDR55/POC1"/>
</dbReference>
<dbReference type="InterPro" id="IPR036322">
    <property type="entry name" value="WD40_repeat_dom_sf"/>
</dbReference>
<evidence type="ECO:0000256" key="2">
    <source>
        <dbReference type="ARBA" id="ARBA00022737"/>
    </source>
</evidence>
<feature type="repeat" description="WD" evidence="3">
    <location>
        <begin position="136"/>
        <end position="170"/>
    </location>
</feature>
<gene>
    <name evidence="4" type="ORF">TRFO_23629</name>
</gene>
<dbReference type="PROSITE" id="PS50082">
    <property type="entry name" value="WD_REPEATS_2"/>
    <property type="match status" value="4"/>
</dbReference>
<keyword evidence="5" id="KW-1185">Reference proteome</keyword>
<dbReference type="Proteomes" id="UP000179807">
    <property type="component" value="Unassembled WGS sequence"/>
</dbReference>
<evidence type="ECO:0000313" key="5">
    <source>
        <dbReference type="Proteomes" id="UP000179807"/>
    </source>
</evidence>
<keyword evidence="2" id="KW-0677">Repeat</keyword>
<evidence type="ECO:0000256" key="3">
    <source>
        <dbReference type="PROSITE-ProRule" id="PRU00221"/>
    </source>
</evidence>
<dbReference type="Pfam" id="PF00400">
    <property type="entry name" value="WD40"/>
    <property type="match status" value="5"/>
</dbReference>
<organism evidence="4 5">
    <name type="scientific">Tritrichomonas foetus</name>
    <dbReference type="NCBI Taxonomy" id="1144522"/>
    <lineage>
        <taxon>Eukaryota</taxon>
        <taxon>Metamonada</taxon>
        <taxon>Parabasalia</taxon>
        <taxon>Tritrichomonadida</taxon>
        <taxon>Tritrichomonadidae</taxon>
        <taxon>Tritrichomonas</taxon>
    </lineage>
</organism>
<name>A0A1J4KAL0_9EUKA</name>
<dbReference type="SUPFAM" id="SSF50978">
    <property type="entry name" value="WD40 repeat-like"/>
    <property type="match status" value="1"/>
</dbReference>
<dbReference type="InterPro" id="IPR015943">
    <property type="entry name" value="WD40/YVTN_repeat-like_dom_sf"/>
</dbReference>